<dbReference type="EMBL" id="PCPP01000001">
    <property type="protein sequence ID" value="PRB86234.1"/>
    <property type="molecule type" value="Genomic_DNA"/>
</dbReference>
<name>A0A2S9D0H9_CHRCI</name>
<evidence type="ECO:0000313" key="1">
    <source>
        <dbReference type="EMBL" id="PRB86234.1"/>
    </source>
</evidence>
<dbReference type="InterPro" id="IPR018697">
    <property type="entry name" value="DUF2199"/>
</dbReference>
<protein>
    <recommendedName>
        <fullName evidence="5">DUF2199 domain-containing protein</fullName>
    </recommendedName>
</protein>
<organism evidence="1 4">
    <name type="scientific">Chryseobacterium culicis</name>
    <dbReference type="NCBI Taxonomy" id="680127"/>
    <lineage>
        <taxon>Bacteria</taxon>
        <taxon>Pseudomonadati</taxon>
        <taxon>Bacteroidota</taxon>
        <taxon>Flavobacteriia</taxon>
        <taxon>Flavobacteriales</taxon>
        <taxon>Weeksellaceae</taxon>
        <taxon>Chryseobacterium group</taxon>
        <taxon>Chryseobacterium</taxon>
    </lineage>
</organism>
<dbReference type="RefSeq" id="WP_105680961.1">
    <property type="nucleotide sequence ID" value="NZ_JBBGZD010000001.1"/>
</dbReference>
<comment type="caution">
    <text evidence="1">The sequence shown here is derived from an EMBL/GenBank/DDBJ whole genome shotgun (WGS) entry which is preliminary data.</text>
</comment>
<sequence length="167" mass="19797">MTKYICQCCGEEKEDWPAIAYSYPYFYSCLSEEELKNAELSSDLCVVKEEENTHRFIRTVLVQEVTDDCRDLDYGIWVSLSENNFDEYVENYDNKEFEAEYFGWLSTYLPDYDFQESIPTTVVVNNAIGRPFVYPHQSYDHPFVDDFYNGITKDEAEKRINRVLNKE</sequence>
<evidence type="ECO:0000313" key="2">
    <source>
        <dbReference type="EMBL" id="PRB91987.1"/>
    </source>
</evidence>
<evidence type="ECO:0008006" key="5">
    <source>
        <dbReference type="Google" id="ProtNLM"/>
    </source>
</evidence>
<gene>
    <name evidence="1" type="ORF">CQ022_08280</name>
    <name evidence="2" type="ORF">CQ033_01950</name>
</gene>
<dbReference type="Pfam" id="PF09965">
    <property type="entry name" value="DUF2199"/>
    <property type="match status" value="1"/>
</dbReference>
<dbReference type="Proteomes" id="UP000238325">
    <property type="component" value="Unassembled WGS sequence"/>
</dbReference>
<evidence type="ECO:0000313" key="3">
    <source>
        <dbReference type="Proteomes" id="UP000238325"/>
    </source>
</evidence>
<dbReference type="AlphaFoldDB" id="A0A2S9D0H9"/>
<evidence type="ECO:0000313" key="4">
    <source>
        <dbReference type="Proteomes" id="UP000238534"/>
    </source>
</evidence>
<dbReference type="EMBL" id="PCPH01000001">
    <property type="protein sequence ID" value="PRB91987.1"/>
    <property type="molecule type" value="Genomic_DNA"/>
</dbReference>
<reference evidence="3 4" key="1">
    <citation type="submission" date="2017-09" db="EMBL/GenBank/DDBJ databases">
        <title>Genomic, metabolic, and phenotypic characteristics of bacterial isolates from the natural microbiome of the model nematode Caenorhabditis elegans.</title>
        <authorList>
            <person name="Zimmermann J."/>
            <person name="Obeng N."/>
            <person name="Yang W."/>
            <person name="Obeng O."/>
            <person name="Kissoyan K."/>
            <person name="Pees B."/>
            <person name="Dirksen P."/>
            <person name="Hoppner M."/>
            <person name="Franke A."/>
            <person name="Rosenstiel P."/>
            <person name="Leippe M."/>
            <person name="Dierking K."/>
            <person name="Kaleta C."/>
            <person name="Schulenburg H."/>
        </authorList>
    </citation>
    <scope>NUCLEOTIDE SEQUENCE [LARGE SCALE GENOMIC DNA]</scope>
    <source>
        <strain evidence="1 4">MYb25</strain>
        <strain evidence="2 3">MYb44</strain>
    </source>
</reference>
<keyword evidence="3" id="KW-1185">Reference proteome</keyword>
<proteinExistence type="predicted"/>
<dbReference type="OrthoDB" id="4404538at2"/>
<accession>A0A2S9D0H9</accession>
<dbReference type="Proteomes" id="UP000238534">
    <property type="component" value="Unassembled WGS sequence"/>
</dbReference>